<feature type="domain" description="Fibrinogen C-terminal" evidence="2">
    <location>
        <begin position="46"/>
        <end position="239"/>
    </location>
</feature>
<accession>Q5W4Y8</accession>
<sequence>MQLLIVLAAILAVSILERGVNGVPVSEHCSVKFQESLKETMRLKKSCQEAEFRDCCQVAEAAKIYNNYTPETGVYDISNVCHDITPFTRELFPPMQARCDMKNSDGGWTVLIRRTPDVDTPVLFNKGWDEYENGFGNLSTEFWYGLKNMHCLTSRDSMEVQVDLKKSDGTSLVLSYGQFRIDGPGNQYTLHVSGQKQTGFDFLGYHNGMKFSTLDRDNDKHGGNCATSHRNGGWWFNKCYQMYLTDSPHPLLYNAGVIVYDYAELKVRPKICLKDDETSTCE</sequence>
<dbReference type="InterPro" id="IPR002181">
    <property type="entry name" value="Fibrinogen_a/b/g_C_dom"/>
</dbReference>
<feature type="chain" id="PRO_5004263301" evidence="1">
    <location>
        <begin position="23"/>
        <end position="282"/>
    </location>
</feature>
<name>Q5W4Y8_SUBDO</name>
<dbReference type="InterPro" id="IPR036056">
    <property type="entry name" value="Fibrinogen-like_C"/>
</dbReference>
<feature type="signal peptide" evidence="1">
    <location>
        <begin position="1"/>
        <end position="22"/>
    </location>
</feature>
<keyword evidence="1" id="KW-0732">Signal</keyword>
<dbReference type="InterPro" id="IPR050373">
    <property type="entry name" value="Fibrinogen_C-term_domain"/>
</dbReference>
<dbReference type="SMART" id="SM00186">
    <property type="entry name" value="FBG"/>
    <property type="match status" value="1"/>
</dbReference>
<evidence type="ECO:0000256" key="1">
    <source>
        <dbReference type="SAM" id="SignalP"/>
    </source>
</evidence>
<evidence type="ECO:0000259" key="2">
    <source>
        <dbReference type="PROSITE" id="PS51406"/>
    </source>
</evidence>
<dbReference type="SUPFAM" id="SSF56496">
    <property type="entry name" value="Fibrinogen C-terminal domain-like"/>
    <property type="match status" value="1"/>
</dbReference>
<dbReference type="InterPro" id="IPR014716">
    <property type="entry name" value="Fibrinogen_a/b/g_C_1"/>
</dbReference>
<organism evidence="3">
    <name type="scientific">Suberites domuncula</name>
    <name type="common">Sponge</name>
    <dbReference type="NCBI Taxonomy" id="55567"/>
    <lineage>
        <taxon>Eukaryota</taxon>
        <taxon>Metazoa</taxon>
        <taxon>Porifera</taxon>
        <taxon>Demospongiae</taxon>
        <taxon>Heteroscleromorpha</taxon>
        <taxon>Suberitida</taxon>
        <taxon>Suberitidae</taxon>
        <taxon>Suberites</taxon>
    </lineage>
</organism>
<evidence type="ECO:0000313" key="3">
    <source>
        <dbReference type="EMBL" id="CAE54586.1"/>
    </source>
</evidence>
<proteinExistence type="evidence at transcript level"/>
<dbReference type="GO" id="GO:0005615">
    <property type="term" value="C:extracellular space"/>
    <property type="evidence" value="ECO:0007669"/>
    <property type="project" value="TreeGrafter"/>
</dbReference>
<dbReference type="Gene3D" id="3.90.215.10">
    <property type="entry name" value="Gamma Fibrinogen, chain A, domain 1"/>
    <property type="match status" value="1"/>
</dbReference>
<dbReference type="PROSITE" id="PS51406">
    <property type="entry name" value="FIBRINOGEN_C_2"/>
    <property type="match status" value="1"/>
</dbReference>
<dbReference type="Pfam" id="PF00147">
    <property type="entry name" value="Fibrinogen_C"/>
    <property type="match status" value="1"/>
</dbReference>
<dbReference type="PANTHER" id="PTHR19143">
    <property type="entry name" value="FIBRINOGEN/TENASCIN/ANGIOPOEITIN"/>
    <property type="match status" value="1"/>
</dbReference>
<gene>
    <name evidence="3" type="primary">fib1</name>
</gene>
<dbReference type="AlphaFoldDB" id="Q5W4Y8"/>
<protein>
    <submittedName>
        <fullName evidence="3">Fibrinogen-like molecule</fullName>
    </submittedName>
</protein>
<reference evidence="3" key="1">
    <citation type="submission" date="2003-11" db="EMBL/GenBank/DDBJ databases">
        <title>A (1,3)-beta-D-glucan recognition protein from the sponge Suberites domuncula.</title>
        <authorList>
            <person name="Perovic-Ottstadt S."/>
            <person name="Adell T."/>
            <person name="Wiens M."/>
            <person name="Korzhev M."/>
            <person name="Proksch P."/>
            <person name="Diehl-Seifert B."/>
            <person name="Mueller I.M."/>
            <person name="Mueller W.E.G."/>
        </authorList>
    </citation>
    <scope>NUCLEOTIDE SEQUENCE</scope>
</reference>
<dbReference type="PANTHER" id="PTHR19143:SF444">
    <property type="entry name" value="PROTEIN SCABROUS"/>
    <property type="match status" value="1"/>
</dbReference>
<dbReference type="EMBL" id="AJ606471">
    <property type="protein sequence ID" value="CAE54586.1"/>
    <property type="molecule type" value="mRNA"/>
</dbReference>